<feature type="chain" id="PRO_5021453686" description="Protein kinase domain-containing protein" evidence="17">
    <location>
        <begin position="24"/>
        <end position="1007"/>
    </location>
</feature>
<evidence type="ECO:0000259" key="18">
    <source>
        <dbReference type="PROSITE" id="PS50011"/>
    </source>
</evidence>
<dbReference type="Pfam" id="PF13947">
    <property type="entry name" value="GUB_WAK_bind"/>
    <property type="match status" value="1"/>
</dbReference>
<evidence type="ECO:0000256" key="17">
    <source>
        <dbReference type="SAM" id="SignalP"/>
    </source>
</evidence>
<feature type="binding site" evidence="15">
    <location>
        <position position="459"/>
    </location>
    <ligand>
        <name>ATP</name>
        <dbReference type="ChEBI" id="CHEBI:30616"/>
    </ligand>
</feature>
<evidence type="ECO:0000256" key="13">
    <source>
        <dbReference type="ARBA" id="ARBA00023180"/>
    </source>
</evidence>
<dbReference type="PROSITE" id="PS00107">
    <property type="entry name" value="PROTEIN_KINASE_ATP"/>
    <property type="match status" value="2"/>
</dbReference>
<dbReference type="SUPFAM" id="SSF57196">
    <property type="entry name" value="EGF/Laminin"/>
    <property type="match status" value="1"/>
</dbReference>
<comment type="subcellular location">
    <subcellularLocation>
        <location evidence="1">Membrane</location>
        <topology evidence="1">Single-pass type I membrane protein</topology>
    </subcellularLocation>
</comment>
<dbReference type="InterPro" id="IPR001881">
    <property type="entry name" value="EGF-like_Ca-bd_dom"/>
</dbReference>
<keyword evidence="3 14" id="KW-0245">EGF-like domain</keyword>
<keyword evidence="5 16" id="KW-0812">Transmembrane</keyword>
<feature type="domain" description="Protein kinase" evidence="18">
    <location>
        <begin position="737"/>
        <end position="1002"/>
    </location>
</feature>
<keyword evidence="4" id="KW-0808">Transferase</keyword>
<feature type="signal peptide" evidence="17">
    <location>
        <begin position="1"/>
        <end position="23"/>
    </location>
</feature>
<dbReference type="GO" id="GO:0005509">
    <property type="term" value="F:calcium ion binding"/>
    <property type="evidence" value="ECO:0007669"/>
    <property type="project" value="InterPro"/>
</dbReference>
<keyword evidence="6 17" id="KW-0732">Signal</keyword>
<dbReference type="InterPro" id="IPR000719">
    <property type="entry name" value="Prot_kinase_dom"/>
</dbReference>
<evidence type="ECO:0000256" key="16">
    <source>
        <dbReference type="SAM" id="Phobius"/>
    </source>
</evidence>
<feature type="domain" description="Protein kinase" evidence="18">
    <location>
        <begin position="430"/>
        <end position="709"/>
    </location>
</feature>
<keyword evidence="21" id="KW-1185">Reference proteome</keyword>
<dbReference type="GO" id="GO:0007166">
    <property type="term" value="P:cell surface receptor signaling pathway"/>
    <property type="evidence" value="ECO:0007669"/>
    <property type="project" value="InterPro"/>
</dbReference>
<gene>
    <name evidence="20" type="ORF">C5167_000281</name>
</gene>
<evidence type="ECO:0000256" key="8">
    <source>
        <dbReference type="ARBA" id="ARBA00022777"/>
    </source>
</evidence>
<evidence type="ECO:0000256" key="12">
    <source>
        <dbReference type="ARBA" id="ARBA00023157"/>
    </source>
</evidence>
<dbReference type="AlphaFoldDB" id="A0A4Y7KV85"/>
<evidence type="ECO:0000256" key="1">
    <source>
        <dbReference type="ARBA" id="ARBA00004479"/>
    </source>
</evidence>
<dbReference type="SMART" id="SM00179">
    <property type="entry name" value="EGF_CA"/>
    <property type="match status" value="2"/>
</dbReference>
<evidence type="ECO:0000256" key="3">
    <source>
        <dbReference type="ARBA" id="ARBA00022536"/>
    </source>
</evidence>
<keyword evidence="8" id="KW-0418">Kinase</keyword>
<dbReference type="InterPro" id="IPR049883">
    <property type="entry name" value="NOTCH1_EGF-like"/>
</dbReference>
<dbReference type="InterPro" id="IPR017441">
    <property type="entry name" value="Protein_kinase_ATP_BS"/>
</dbReference>
<keyword evidence="13" id="KW-0325">Glycoprotein</keyword>
<dbReference type="FunFam" id="3.30.200.20:FF:000043">
    <property type="entry name" value="Wall-associated receptor kinase 2"/>
    <property type="match status" value="2"/>
</dbReference>
<evidence type="ECO:0008006" key="22">
    <source>
        <dbReference type="Google" id="ProtNLM"/>
    </source>
</evidence>
<dbReference type="GO" id="GO:0005886">
    <property type="term" value="C:plasma membrane"/>
    <property type="evidence" value="ECO:0007669"/>
    <property type="project" value="TreeGrafter"/>
</dbReference>
<dbReference type="PROSITE" id="PS50011">
    <property type="entry name" value="PROTEIN_KINASE_DOM"/>
    <property type="match status" value="2"/>
</dbReference>
<protein>
    <recommendedName>
        <fullName evidence="22">Protein kinase domain-containing protein</fullName>
    </recommendedName>
</protein>
<dbReference type="PROSITE" id="PS50026">
    <property type="entry name" value="EGF_3"/>
    <property type="match status" value="1"/>
</dbReference>
<keyword evidence="12" id="KW-1015">Disulfide bond</keyword>
<dbReference type="Gene3D" id="2.10.25.10">
    <property type="entry name" value="Laminin"/>
    <property type="match status" value="2"/>
</dbReference>
<dbReference type="InterPro" id="IPR000152">
    <property type="entry name" value="EGF-type_Asp/Asn_hydroxyl_site"/>
</dbReference>
<dbReference type="PROSITE" id="PS00108">
    <property type="entry name" value="PROTEIN_KINASE_ST"/>
    <property type="match status" value="2"/>
</dbReference>
<dbReference type="Gramene" id="RZC76088">
    <property type="protein sequence ID" value="RZC76088"/>
    <property type="gene ID" value="C5167_000281"/>
</dbReference>
<evidence type="ECO:0000256" key="6">
    <source>
        <dbReference type="ARBA" id="ARBA00022729"/>
    </source>
</evidence>
<evidence type="ECO:0000256" key="11">
    <source>
        <dbReference type="ARBA" id="ARBA00023136"/>
    </source>
</evidence>
<dbReference type="InterPro" id="IPR018097">
    <property type="entry name" value="EGF_Ca-bd_CS"/>
</dbReference>
<proteinExistence type="predicted"/>
<keyword evidence="2" id="KW-0723">Serine/threonine-protein kinase</keyword>
<dbReference type="PROSITE" id="PS01187">
    <property type="entry name" value="EGF_CA"/>
    <property type="match status" value="1"/>
</dbReference>
<dbReference type="GO" id="GO:0005524">
    <property type="term" value="F:ATP binding"/>
    <property type="evidence" value="ECO:0007669"/>
    <property type="project" value="UniProtKB-UniRule"/>
</dbReference>
<dbReference type="EMBL" id="CM010723">
    <property type="protein sequence ID" value="RZC76088.1"/>
    <property type="molecule type" value="Genomic_DNA"/>
</dbReference>
<sequence>MAFHVAVKFQRFVLLLCLQLVSAKMAVAASRPIAKPGCPDKCGNVSIPYPFGMGDGCFLDQWFQILCKKNHLGHLKPTTVFSDYNVSDISVLDGYMTTDVYTFTNCSGNQTKNYGYWSPHLRKYFKFTISTTRNKFIAIGCNTYAYLKQRGNVYTATKCVTTCSTSKDARTDGSCTGGIGCCYSSIPTGLTGYGIEVNARDDLPKIDTCKYGFLAEANSLKVSSSFMKDLKNSGTGMVPVVVDWSIGYETCDGVINSTLYACGPHTDCIQSTVSGYRCSCKSGYEGNPYFNDTKSGGCQDINECLVLSPCGNGYCSNEQGSYTCTCPAGTNPGRSSDQKFICTRERRTLPVYVVVPLGIGVSIVILFMVAMGYWLYIRFEKIKQMKLKEKHFTRNGGLLLNQKITSNTGRVERAAKIFVAQELERTTDNFNPNRIIGKGGFGTVFKGMLSNGEIVAIKKSTLVDETQVAQFINEVAILSQTNHRHIVKLLGCCLETHVPLLVYEFVSNGTLSYHLHSKEGDSESLISWKDRVRIASEVAGALAYLHSDASIPIYHRDIKTTNILLDEKYSAKVSDFGISRSAPVDSTHLTTLVQGTFGYLDPEYFHSGQFNDKSDVYSFGIVLVELLTGEQALSQIRHGEERSLALHFVKSVKENRLSEILYARVLNEGEIEDVFVVGKLAENCLKYVGRKRPTMKEVSLILGGLHEKLSKYSACVEVERAAKIFVAEELEKTTDNFNPSRIIGKGGFGTVFKGMLSNGEIVSIKKSTVVDENQVDQFINEVAILSQINHRHIVRLLGCCLETPVPLLVYEFVPNGTLSYHLHDRVRIAYEVAGALAYLHSDAFMPIFHRDVKSTNLLLDEKFKAKVSDFISRSAHIDATHLTTLVQGTFGYLDPEYFHSGQFTDKSDVYSFGIVLVELLTGEKAISQIRHEDQKSLALYFIKSLKENLLSVMLDTRVLNEGNPNDILVVGELAKKCLKYVGKKRPTMKEVSLSLGWLHEKLSKDST</sequence>
<dbReference type="InterPro" id="IPR045274">
    <property type="entry name" value="WAK-like"/>
</dbReference>
<evidence type="ECO:0000256" key="15">
    <source>
        <dbReference type="PROSITE-ProRule" id="PRU10141"/>
    </source>
</evidence>
<dbReference type="InterPro" id="IPR008271">
    <property type="entry name" value="Ser/Thr_kinase_AS"/>
</dbReference>
<dbReference type="PROSITE" id="PS00010">
    <property type="entry name" value="ASX_HYDROXYL"/>
    <property type="match status" value="1"/>
</dbReference>
<evidence type="ECO:0000256" key="5">
    <source>
        <dbReference type="ARBA" id="ARBA00022692"/>
    </source>
</evidence>
<organism evidence="20 21">
    <name type="scientific">Papaver somniferum</name>
    <name type="common">Opium poppy</name>
    <dbReference type="NCBI Taxonomy" id="3469"/>
    <lineage>
        <taxon>Eukaryota</taxon>
        <taxon>Viridiplantae</taxon>
        <taxon>Streptophyta</taxon>
        <taxon>Embryophyta</taxon>
        <taxon>Tracheophyta</taxon>
        <taxon>Spermatophyta</taxon>
        <taxon>Magnoliopsida</taxon>
        <taxon>Ranunculales</taxon>
        <taxon>Papaveraceae</taxon>
        <taxon>Papaveroideae</taxon>
        <taxon>Papaver</taxon>
    </lineage>
</organism>
<evidence type="ECO:0000256" key="9">
    <source>
        <dbReference type="ARBA" id="ARBA00022840"/>
    </source>
</evidence>
<dbReference type="FunFam" id="1.10.510.10:FF:000084">
    <property type="entry name" value="Wall-associated receptor kinase 2"/>
    <property type="match status" value="2"/>
</dbReference>
<evidence type="ECO:0000256" key="10">
    <source>
        <dbReference type="ARBA" id="ARBA00022989"/>
    </source>
</evidence>
<evidence type="ECO:0000259" key="19">
    <source>
        <dbReference type="PROSITE" id="PS50026"/>
    </source>
</evidence>
<dbReference type="GO" id="GO:0030247">
    <property type="term" value="F:polysaccharide binding"/>
    <property type="evidence" value="ECO:0007669"/>
    <property type="project" value="InterPro"/>
</dbReference>
<dbReference type="Pfam" id="PF00069">
    <property type="entry name" value="Pkinase"/>
    <property type="match status" value="2"/>
</dbReference>
<dbReference type="InterPro" id="IPR000742">
    <property type="entry name" value="EGF"/>
</dbReference>
<dbReference type="Proteomes" id="UP000316621">
    <property type="component" value="Chromosome 9"/>
</dbReference>
<name>A0A4Y7KV85_PAPSO</name>
<accession>A0A4Y7KV85</accession>
<dbReference type="Pfam" id="PF07645">
    <property type="entry name" value="EGF_CA"/>
    <property type="match status" value="1"/>
</dbReference>
<keyword evidence="9 15" id="KW-0067">ATP-binding</keyword>
<keyword evidence="11 16" id="KW-0472">Membrane</keyword>
<reference evidence="20 21" key="1">
    <citation type="journal article" date="2018" name="Science">
        <title>The opium poppy genome and morphinan production.</title>
        <authorList>
            <person name="Guo L."/>
            <person name="Winzer T."/>
            <person name="Yang X."/>
            <person name="Li Y."/>
            <person name="Ning Z."/>
            <person name="He Z."/>
            <person name="Teodor R."/>
            <person name="Lu Y."/>
            <person name="Bowser T.A."/>
            <person name="Graham I.A."/>
            <person name="Ye K."/>
        </authorList>
    </citation>
    <scope>NUCLEOTIDE SEQUENCE [LARGE SCALE GENOMIC DNA]</scope>
    <source>
        <strain evidence="21">cv. HN1</strain>
        <tissue evidence="20">Leaves</tissue>
    </source>
</reference>
<feature type="domain" description="EGF-like" evidence="19">
    <location>
        <begin position="300"/>
        <end position="336"/>
    </location>
</feature>
<dbReference type="PANTHER" id="PTHR27005">
    <property type="entry name" value="WALL-ASSOCIATED RECEPTOR KINASE-LIKE 21"/>
    <property type="match status" value="1"/>
</dbReference>
<dbReference type="SMART" id="SM00220">
    <property type="entry name" value="S_TKc"/>
    <property type="match status" value="2"/>
</dbReference>
<dbReference type="SUPFAM" id="SSF56112">
    <property type="entry name" value="Protein kinase-like (PK-like)"/>
    <property type="match status" value="2"/>
</dbReference>
<dbReference type="InterPro" id="IPR011009">
    <property type="entry name" value="Kinase-like_dom_sf"/>
</dbReference>
<dbReference type="STRING" id="3469.A0A4Y7KV85"/>
<dbReference type="Gene3D" id="3.30.200.20">
    <property type="entry name" value="Phosphorylase Kinase, domain 1"/>
    <property type="match status" value="2"/>
</dbReference>
<dbReference type="GO" id="GO:0004674">
    <property type="term" value="F:protein serine/threonine kinase activity"/>
    <property type="evidence" value="ECO:0007669"/>
    <property type="project" value="UniProtKB-KW"/>
</dbReference>
<dbReference type="Gene3D" id="1.10.510.10">
    <property type="entry name" value="Transferase(Phosphotransferase) domain 1"/>
    <property type="match status" value="2"/>
</dbReference>
<comment type="caution">
    <text evidence="14">Lacks conserved residue(s) required for the propagation of feature annotation.</text>
</comment>
<evidence type="ECO:0000256" key="2">
    <source>
        <dbReference type="ARBA" id="ARBA00022527"/>
    </source>
</evidence>
<dbReference type="SMART" id="SM00181">
    <property type="entry name" value="EGF"/>
    <property type="match status" value="2"/>
</dbReference>
<evidence type="ECO:0000256" key="7">
    <source>
        <dbReference type="ARBA" id="ARBA00022741"/>
    </source>
</evidence>
<feature type="transmembrane region" description="Helical" evidence="16">
    <location>
        <begin position="349"/>
        <end position="376"/>
    </location>
</feature>
<dbReference type="PANTHER" id="PTHR27005:SF515">
    <property type="entry name" value="WALL-ASSOCIATED RECEPTOR KINASE-LIKE 10-RELATED"/>
    <property type="match status" value="1"/>
</dbReference>
<keyword evidence="7 15" id="KW-0547">Nucleotide-binding</keyword>
<dbReference type="CDD" id="cd00054">
    <property type="entry name" value="EGF_CA"/>
    <property type="match status" value="1"/>
</dbReference>
<feature type="binding site" evidence="15">
    <location>
        <position position="766"/>
    </location>
    <ligand>
        <name>ATP</name>
        <dbReference type="ChEBI" id="CHEBI:30616"/>
    </ligand>
</feature>
<evidence type="ECO:0000313" key="20">
    <source>
        <dbReference type="EMBL" id="RZC76088.1"/>
    </source>
</evidence>
<dbReference type="OMA" id="ECFIRQP"/>
<keyword evidence="10 16" id="KW-1133">Transmembrane helix</keyword>
<evidence type="ECO:0000256" key="14">
    <source>
        <dbReference type="PROSITE-ProRule" id="PRU00076"/>
    </source>
</evidence>
<evidence type="ECO:0000313" key="21">
    <source>
        <dbReference type="Proteomes" id="UP000316621"/>
    </source>
</evidence>
<evidence type="ECO:0000256" key="4">
    <source>
        <dbReference type="ARBA" id="ARBA00022679"/>
    </source>
</evidence>
<dbReference type="InterPro" id="IPR025287">
    <property type="entry name" value="WAK_GUB"/>
</dbReference>